<dbReference type="AlphaFoldDB" id="A0A2Z4G8H9"/>
<dbReference type="EMBL" id="CP029480">
    <property type="protein sequence ID" value="AWV97512.1"/>
    <property type="molecule type" value="Genomic_DNA"/>
</dbReference>
<dbReference type="KEGG" id="als:DJ013_04755"/>
<dbReference type="Proteomes" id="UP000249873">
    <property type="component" value="Chromosome"/>
</dbReference>
<gene>
    <name evidence="1" type="ORF">DJ013_04755</name>
</gene>
<proteinExistence type="predicted"/>
<evidence type="ECO:0000313" key="1">
    <source>
        <dbReference type="EMBL" id="AWV97512.1"/>
    </source>
</evidence>
<accession>A0A2Z4G8H9</accession>
<sequence>MFFLSPAYSQEYINLEKIGDLLSDELNSEFADMDSLEMTIYVRFKVNQSGKLDSIWVNGEEPESFDYDYFIETSETKLTSIFYSFLKKDYLIRKAIFKVLRNVKVSHSNEEYYSGYYLLPIRINLKGGLSDFYYENHFRAMKSFFKPGFQQYYFLEPIAISRMIGKVKPKKRKK</sequence>
<evidence type="ECO:0000313" key="2">
    <source>
        <dbReference type="Proteomes" id="UP000249873"/>
    </source>
</evidence>
<protein>
    <submittedName>
        <fullName evidence="1">Uncharacterized protein</fullName>
    </submittedName>
</protein>
<name>A0A2Z4G8H9_9BACT</name>
<reference evidence="1 2" key="1">
    <citation type="submission" date="2018-05" db="EMBL/GenBank/DDBJ databases">
        <title>Complete genome sequence of Arcticibacterium luteifluviistationis SM1504T, a cytophagaceae bacterium isolated from Arctic surface seawater.</title>
        <authorList>
            <person name="Li Y."/>
            <person name="Qin Q.-L."/>
        </authorList>
    </citation>
    <scope>NUCLEOTIDE SEQUENCE [LARGE SCALE GENOMIC DNA]</scope>
    <source>
        <strain evidence="1 2">SM1504</strain>
    </source>
</reference>
<keyword evidence="2" id="KW-1185">Reference proteome</keyword>
<organism evidence="1 2">
    <name type="scientific">Arcticibacterium luteifluviistationis</name>
    <dbReference type="NCBI Taxonomy" id="1784714"/>
    <lineage>
        <taxon>Bacteria</taxon>
        <taxon>Pseudomonadati</taxon>
        <taxon>Bacteroidota</taxon>
        <taxon>Cytophagia</taxon>
        <taxon>Cytophagales</taxon>
        <taxon>Leadbetterellaceae</taxon>
        <taxon>Arcticibacterium</taxon>
    </lineage>
</organism>